<accession>A0AAE0GU12</accession>
<proteinExistence type="predicted"/>
<organism evidence="2 3">
    <name type="scientific">Cymbomonas tetramitiformis</name>
    <dbReference type="NCBI Taxonomy" id="36881"/>
    <lineage>
        <taxon>Eukaryota</taxon>
        <taxon>Viridiplantae</taxon>
        <taxon>Chlorophyta</taxon>
        <taxon>Pyramimonadophyceae</taxon>
        <taxon>Pyramimonadales</taxon>
        <taxon>Pyramimonadaceae</taxon>
        <taxon>Cymbomonas</taxon>
    </lineage>
</organism>
<reference evidence="2 3" key="1">
    <citation type="journal article" date="2015" name="Genome Biol. Evol.">
        <title>Comparative Genomics of a Bacterivorous Green Alga Reveals Evolutionary Causalities and Consequences of Phago-Mixotrophic Mode of Nutrition.</title>
        <authorList>
            <person name="Burns J.A."/>
            <person name="Paasch A."/>
            <person name="Narechania A."/>
            <person name="Kim E."/>
        </authorList>
    </citation>
    <scope>NUCLEOTIDE SEQUENCE [LARGE SCALE GENOMIC DNA]</scope>
    <source>
        <strain evidence="2 3">PLY_AMNH</strain>
    </source>
</reference>
<gene>
    <name evidence="2" type="ORF">CYMTET_7936</name>
</gene>
<comment type="caution">
    <text evidence="2">The sequence shown here is derived from an EMBL/GenBank/DDBJ whole genome shotgun (WGS) entry which is preliminary data.</text>
</comment>
<sequence>MTRFAAKDLPVGGKWSQTEHKQRVAFHMGTGEFIPFCANDTCAFDSARHWHRDCPNGGKAANKREFGSHNFNVSDFENDHYAEQFQCAMENDDSKIFNALCFLAGGEPEMCDELSVCSFGVTAGGAASALGKCAAYCQPVDTSMGGFHVGSAADGVSSFATVKIDGKHVGATETPPPPPLSDDGTDGTVDNRDYPAGDTVHFDDNQTFAGIIAKGPLAVRHEEVHLLYNMHG</sequence>
<dbReference type="AlphaFoldDB" id="A0AAE0GU12"/>
<dbReference type="EMBL" id="LGRX02002289">
    <property type="protein sequence ID" value="KAK3284409.1"/>
    <property type="molecule type" value="Genomic_DNA"/>
</dbReference>
<feature type="region of interest" description="Disordered" evidence="1">
    <location>
        <begin position="168"/>
        <end position="194"/>
    </location>
</feature>
<keyword evidence="3" id="KW-1185">Reference proteome</keyword>
<evidence type="ECO:0000313" key="3">
    <source>
        <dbReference type="Proteomes" id="UP001190700"/>
    </source>
</evidence>
<evidence type="ECO:0000313" key="2">
    <source>
        <dbReference type="EMBL" id="KAK3284409.1"/>
    </source>
</evidence>
<name>A0AAE0GU12_9CHLO</name>
<protein>
    <submittedName>
        <fullName evidence="2">Uncharacterized protein</fullName>
    </submittedName>
</protein>
<dbReference type="Proteomes" id="UP001190700">
    <property type="component" value="Unassembled WGS sequence"/>
</dbReference>
<evidence type="ECO:0000256" key="1">
    <source>
        <dbReference type="SAM" id="MobiDB-lite"/>
    </source>
</evidence>